<protein>
    <submittedName>
        <fullName evidence="2">CDP-alcohol phosphatidyltransferase family protein</fullName>
    </submittedName>
</protein>
<dbReference type="InterPro" id="IPR000462">
    <property type="entry name" value="CDP-OH_P_trans"/>
</dbReference>
<feature type="transmembrane region" description="Helical" evidence="1">
    <location>
        <begin position="173"/>
        <end position="195"/>
    </location>
</feature>
<reference evidence="2 3" key="1">
    <citation type="submission" date="2018-10" db="EMBL/GenBank/DDBJ databases">
        <title>Notoacmeibacter sp. M2BS9Y-3-1, whole genome shotgun sequence.</title>
        <authorList>
            <person name="Tuo L."/>
        </authorList>
    </citation>
    <scope>NUCLEOTIDE SEQUENCE [LARGE SCALE GENOMIC DNA]</scope>
    <source>
        <strain evidence="2 3">M2BS9Y-3-1</strain>
    </source>
</reference>
<gene>
    <name evidence="2" type="ORF">D8780_02105</name>
</gene>
<comment type="caution">
    <text evidence="2">The sequence shown here is derived from an EMBL/GenBank/DDBJ whole genome shotgun (WGS) entry which is preliminary data.</text>
</comment>
<evidence type="ECO:0000313" key="3">
    <source>
        <dbReference type="Proteomes" id="UP000281094"/>
    </source>
</evidence>
<organism evidence="2 3">
    <name type="scientific">Notoacmeibacter ruber</name>
    <dbReference type="NCBI Taxonomy" id="2670375"/>
    <lineage>
        <taxon>Bacteria</taxon>
        <taxon>Pseudomonadati</taxon>
        <taxon>Pseudomonadota</taxon>
        <taxon>Alphaproteobacteria</taxon>
        <taxon>Hyphomicrobiales</taxon>
        <taxon>Notoacmeibacteraceae</taxon>
        <taxon>Notoacmeibacter</taxon>
    </lineage>
</organism>
<dbReference type="EMBL" id="RCWN01000001">
    <property type="protein sequence ID" value="RLQ87183.1"/>
    <property type="molecule type" value="Genomic_DNA"/>
</dbReference>
<dbReference type="Proteomes" id="UP000281094">
    <property type="component" value="Unassembled WGS sequence"/>
</dbReference>
<proteinExistence type="predicted"/>
<keyword evidence="1" id="KW-0472">Membrane</keyword>
<keyword evidence="1" id="KW-1133">Transmembrane helix</keyword>
<feature type="transmembrane region" description="Helical" evidence="1">
    <location>
        <begin position="33"/>
        <end position="59"/>
    </location>
</feature>
<accession>A0A3L7J930</accession>
<dbReference type="GO" id="GO:0016780">
    <property type="term" value="F:phosphotransferase activity, for other substituted phosphate groups"/>
    <property type="evidence" value="ECO:0007669"/>
    <property type="project" value="InterPro"/>
</dbReference>
<sequence length="200" mass="21056">MIDGWGRRKLAPLIDGMADRALAVGLSANAMTLIAFGVGLLAAICVAAGYTLLAVPLLLLSRLGDGLDGAIAQRTKATDFGGFLDIVLDFAFYGAIPLAFVLLDPARNGIAGSILLLAFYVNGASFLAYAVMAEKRGAKSTARGEKSLFFTTGLAEAGETLFVFVLACLFPSWFPLIAILFAGVTAYTTLSRIMLAHRDL</sequence>
<dbReference type="InterPro" id="IPR043130">
    <property type="entry name" value="CDP-OH_PTrfase_TM_dom"/>
</dbReference>
<feature type="transmembrane region" description="Helical" evidence="1">
    <location>
        <begin position="80"/>
        <end position="103"/>
    </location>
</feature>
<dbReference type="AlphaFoldDB" id="A0A3L7J930"/>
<dbReference type="Gene3D" id="1.20.120.1760">
    <property type="match status" value="1"/>
</dbReference>
<dbReference type="Pfam" id="PF01066">
    <property type="entry name" value="CDP-OH_P_transf"/>
    <property type="match status" value="1"/>
</dbReference>
<dbReference type="GO" id="GO:0008654">
    <property type="term" value="P:phospholipid biosynthetic process"/>
    <property type="evidence" value="ECO:0007669"/>
    <property type="project" value="InterPro"/>
</dbReference>
<dbReference type="RefSeq" id="WP_121644151.1">
    <property type="nucleotide sequence ID" value="NZ_RCWN01000001.1"/>
</dbReference>
<keyword evidence="2" id="KW-0808">Transferase</keyword>
<evidence type="ECO:0000256" key="1">
    <source>
        <dbReference type="SAM" id="Phobius"/>
    </source>
</evidence>
<feature type="transmembrane region" description="Helical" evidence="1">
    <location>
        <begin position="109"/>
        <end position="132"/>
    </location>
</feature>
<dbReference type="GO" id="GO:0016020">
    <property type="term" value="C:membrane"/>
    <property type="evidence" value="ECO:0007669"/>
    <property type="project" value="InterPro"/>
</dbReference>
<keyword evidence="3" id="KW-1185">Reference proteome</keyword>
<evidence type="ECO:0000313" key="2">
    <source>
        <dbReference type="EMBL" id="RLQ87183.1"/>
    </source>
</evidence>
<keyword evidence="1" id="KW-0812">Transmembrane</keyword>
<name>A0A3L7J930_9HYPH</name>